<dbReference type="CDD" id="cd04664">
    <property type="entry name" value="NUDIX_DHNTPase_like"/>
    <property type="match status" value="1"/>
</dbReference>
<dbReference type="InterPro" id="IPR000086">
    <property type="entry name" value="NUDIX_hydrolase_dom"/>
</dbReference>
<dbReference type="EMBL" id="BAAAEI010000006">
    <property type="protein sequence ID" value="GAA0351563.1"/>
    <property type="molecule type" value="Genomic_DNA"/>
</dbReference>
<dbReference type="PRINTS" id="PR01404">
    <property type="entry name" value="NPPPHYDRLASE"/>
</dbReference>
<comment type="cofactor">
    <cofactor evidence="1">
        <name>Mg(2+)</name>
        <dbReference type="ChEBI" id="CHEBI:18420"/>
    </cofactor>
</comment>
<dbReference type="PANTHER" id="PTHR43736:SF1">
    <property type="entry name" value="DIHYDRONEOPTERIN TRIPHOSPHATE DIPHOSPHATASE"/>
    <property type="match status" value="1"/>
</dbReference>
<dbReference type="NCBIfam" id="NF006961">
    <property type="entry name" value="PRK09438.1"/>
    <property type="match status" value="1"/>
</dbReference>
<dbReference type="RefSeq" id="WP_343843641.1">
    <property type="nucleotide sequence ID" value="NZ_BAAAEI010000006.1"/>
</dbReference>
<dbReference type="Proteomes" id="UP001501757">
    <property type="component" value="Unassembled WGS sequence"/>
</dbReference>
<protein>
    <submittedName>
        <fullName evidence="4">Dihydroneopterin triphosphate diphosphatase</fullName>
    </submittedName>
</protein>
<dbReference type="InterPro" id="IPR015797">
    <property type="entry name" value="NUDIX_hydrolase-like_dom_sf"/>
</dbReference>
<dbReference type="SUPFAM" id="SSF55811">
    <property type="entry name" value="Nudix"/>
    <property type="match status" value="1"/>
</dbReference>
<dbReference type="Gene3D" id="3.90.79.10">
    <property type="entry name" value="Nucleoside Triphosphate Pyrophosphohydrolase"/>
    <property type="match status" value="1"/>
</dbReference>
<evidence type="ECO:0000313" key="5">
    <source>
        <dbReference type="Proteomes" id="UP001501757"/>
    </source>
</evidence>
<keyword evidence="2" id="KW-0378">Hydrolase</keyword>
<name>A0ABN0X030_9ALTE</name>
<keyword evidence="5" id="KW-1185">Reference proteome</keyword>
<reference evidence="4 5" key="1">
    <citation type="journal article" date="2019" name="Int. J. Syst. Evol. Microbiol.">
        <title>The Global Catalogue of Microorganisms (GCM) 10K type strain sequencing project: providing services to taxonomists for standard genome sequencing and annotation.</title>
        <authorList>
            <consortium name="The Broad Institute Genomics Platform"/>
            <consortium name="The Broad Institute Genome Sequencing Center for Infectious Disease"/>
            <person name="Wu L."/>
            <person name="Ma J."/>
        </authorList>
    </citation>
    <scope>NUCLEOTIDE SEQUENCE [LARGE SCALE GENOMIC DNA]</scope>
    <source>
        <strain evidence="4 5">JCM 13378</strain>
    </source>
</reference>
<gene>
    <name evidence="4" type="primary">nudB</name>
    <name evidence="4" type="ORF">GCM10009092_14940</name>
</gene>
<evidence type="ECO:0000259" key="3">
    <source>
        <dbReference type="PROSITE" id="PS51462"/>
    </source>
</evidence>
<sequence length="147" mass="17069">MIFKQPRSVLVVIYDDQHRVLVMQRLDDASFWQSVTGSMETGEQPIETACREVWEETGIDVRALGYTLIDSRQVNEYEIRPAWRHRYEPGVTRNTEYVFSLKVRSGQTVRLSEHSQFAWLPWSDAAAKVWSATNRQAIQHLGKDWGA</sequence>
<dbReference type="PANTHER" id="PTHR43736">
    <property type="entry name" value="ADP-RIBOSE PYROPHOSPHATASE"/>
    <property type="match status" value="1"/>
</dbReference>
<evidence type="ECO:0000256" key="2">
    <source>
        <dbReference type="ARBA" id="ARBA00022801"/>
    </source>
</evidence>
<dbReference type="Pfam" id="PF00293">
    <property type="entry name" value="NUDIX"/>
    <property type="match status" value="1"/>
</dbReference>
<comment type="caution">
    <text evidence="4">The sequence shown here is derived from an EMBL/GenBank/DDBJ whole genome shotgun (WGS) entry which is preliminary data.</text>
</comment>
<dbReference type="InterPro" id="IPR003564">
    <property type="entry name" value="DHNTPase"/>
</dbReference>
<evidence type="ECO:0000256" key="1">
    <source>
        <dbReference type="ARBA" id="ARBA00001946"/>
    </source>
</evidence>
<proteinExistence type="predicted"/>
<dbReference type="PROSITE" id="PS51462">
    <property type="entry name" value="NUDIX"/>
    <property type="match status" value="1"/>
</dbReference>
<feature type="domain" description="Nudix hydrolase" evidence="3">
    <location>
        <begin position="4"/>
        <end position="142"/>
    </location>
</feature>
<accession>A0ABN0X030</accession>
<evidence type="ECO:0000313" key="4">
    <source>
        <dbReference type="EMBL" id="GAA0351563.1"/>
    </source>
</evidence>
<dbReference type="InterPro" id="IPR020084">
    <property type="entry name" value="NUDIX_hydrolase_CS"/>
</dbReference>
<organism evidence="4 5">
    <name type="scientific">Bowmanella denitrificans</name>
    <dbReference type="NCBI Taxonomy" id="366582"/>
    <lineage>
        <taxon>Bacteria</taxon>
        <taxon>Pseudomonadati</taxon>
        <taxon>Pseudomonadota</taxon>
        <taxon>Gammaproteobacteria</taxon>
        <taxon>Alteromonadales</taxon>
        <taxon>Alteromonadaceae</taxon>
        <taxon>Bowmanella</taxon>
    </lineage>
</organism>
<dbReference type="PROSITE" id="PS00893">
    <property type="entry name" value="NUDIX_BOX"/>
    <property type="match status" value="1"/>
</dbReference>